<reference evidence="1 2" key="1">
    <citation type="submission" date="2024-11" db="EMBL/GenBank/DDBJ databases">
        <title>Adaptive evolution of stress response genes in parasites aligns with host niche diversity.</title>
        <authorList>
            <person name="Hahn C."/>
            <person name="Resl P."/>
        </authorList>
    </citation>
    <scope>NUCLEOTIDE SEQUENCE [LARGE SCALE GENOMIC DNA]</scope>
    <source>
        <strain evidence="1">EGGRZ-B1_66</strain>
        <tissue evidence="1">Body</tissue>
    </source>
</reference>
<dbReference type="AlphaFoldDB" id="A0ABD2Q6R4"/>
<comment type="caution">
    <text evidence="1">The sequence shown here is derived from an EMBL/GenBank/DDBJ whole genome shotgun (WGS) entry which is preliminary data.</text>
</comment>
<organism evidence="1 2">
    <name type="scientific">Cichlidogyrus casuarinus</name>
    <dbReference type="NCBI Taxonomy" id="1844966"/>
    <lineage>
        <taxon>Eukaryota</taxon>
        <taxon>Metazoa</taxon>
        <taxon>Spiralia</taxon>
        <taxon>Lophotrochozoa</taxon>
        <taxon>Platyhelminthes</taxon>
        <taxon>Monogenea</taxon>
        <taxon>Monopisthocotylea</taxon>
        <taxon>Dactylogyridea</taxon>
        <taxon>Ancyrocephalidae</taxon>
        <taxon>Cichlidogyrus</taxon>
    </lineage>
</organism>
<accession>A0ABD2Q6R4</accession>
<keyword evidence="2" id="KW-1185">Reference proteome</keyword>
<dbReference type="Proteomes" id="UP001626550">
    <property type="component" value="Unassembled WGS sequence"/>
</dbReference>
<sequence>MHWLQKQSLSMDESGTPIMTPRVDRIYEEEFGLPDSPLSPRNIYNYNHVRRQVMEADSPRILPHTPGIKRLYPKKEWSSGFSTPSELSRISQTEERVTHAISYLINRHVGNSAPLADFDTPFASASSKRYVPPSPLSQDLF</sequence>
<dbReference type="EMBL" id="JBJKFK010000813">
    <property type="protein sequence ID" value="KAL3315153.1"/>
    <property type="molecule type" value="Genomic_DNA"/>
</dbReference>
<gene>
    <name evidence="1" type="ORF">Ciccas_006218</name>
</gene>
<proteinExistence type="predicted"/>
<protein>
    <submittedName>
        <fullName evidence="1">Uncharacterized protein</fullName>
    </submittedName>
</protein>
<evidence type="ECO:0000313" key="2">
    <source>
        <dbReference type="Proteomes" id="UP001626550"/>
    </source>
</evidence>
<name>A0ABD2Q6R4_9PLAT</name>
<evidence type="ECO:0000313" key="1">
    <source>
        <dbReference type="EMBL" id="KAL3315153.1"/>
    </source>
</evidence>